<reference evidence="3 5" key="2">
    <citation type="journal article" date="2018" name="Elife">
        <title>Discovery and characterization of a prevalent human gut bacterial enzyme sufficient for the inactivation of a family of plant toxins.</title>
        <authorList>
            <person name="Koppel N."/>
            <person name="Bisanz J.E."/>
            <person name="Pandelia M.E."/>
            <person name="Turnbaugh P.J."/>
            <person name="Balskus E.P."/>
        </authorList>
    </citation>
    <scope>NUCLEOTIDE SEQUENCE [LARGE SCALE GENOMIC DNA]</scope>
    <source>
        <strain evidence="3 5">MR1 #12</strain>
    </source>
</reference>
<dbReference type="AlphaFoldDB" id="A0A369MMS2"/>
<dbReference type="PROSITE" id="PS50887">
    <property type="entry name" value="GGDEF"/>
    <property type="match status" value="1"/>
</dbReference>
<dbReference type="NCBIfam" id="TIGR00254">
    <property type="entry name" value="GGDEF"/>
    <property type="match status" value="1"/>
</dbReference>
<dbReference type="Gene3D" id="3.30.70.270">
    <property type="match status" value="1"/>
</dbReference>
<accession>A0A369MMS2</accession>
<evidence type="ECO:0000313" key="4">
    <source>
        <dbReference type="EMBL" id="TNU94915.1"/>
    </source>
</evidence>
<feature type="region of interest" description="Disordered" evidence="1">
    <location>
        <begin position="1"/>
        <end position="22"/>
    </location>
</feature>
<comment type="caution">
    <text evidence="3">The sequence shown here is derived from an EMBL/GenBank/DDBJ whole genome shotgun (WGS) entry which is preliminary data.</text>
</comment>
<dbReference type="InterPro" id="IPR029787">
    <property type="entry name" value="Nucleotide_cyclase"/>
</dbReference>
<sequence length="214" mass="24024">MTRFRTETGSAPSGSEGVREDRERLRADNAALKRQLDVMRALAFRDQLTGLFSRHYLTDYLEQEIERMSCEANIVLALCDIDDFKLINDVRGHQAGDIAIVCIADILDDLSGNHPVIRWGGEELLLVLFSTPDHEALRLCNQMREEVANYPISDDLGEFSCTLTFGLSAYDPELTFGENFASADRALYHGKETGKNRCVFAQSNQIERDGGNRS</sequence>
<dbReference type="Proteomes" id="UP000312594">
    <property type="component" value="Unassembled WGS sequence"/>
</dbReference>
<evidence type="ECO:0000313" key="3">
    <source>
        <dbReference type="EMBL" id="RDB75892.1"/>
    </source>
</evidence>
<dbReference type="InterPro" id="IPR043128">
    <property type="entry name" value="Rev_trsase/Diguanyl_cyclase"/>
</dbReference>
<dbReference type="PANTHER" id="PTHR45138:SF9">
    <property type="entry name" value="DIGUANYLATE CYCLASE DGCM-RELATED"/>
    <property type="match status" value="1"/>
</dbReference>
<dbReference type="InterPro" id="IPR050469">
    <property type="entry name" value="Diguanylate_Cyclase"/>
</dbReference>
<dbReference type="Pfam" id="PF00990">
    <property type="entry name" value="GGDEF"/>
    <property type="match status" value="1"/>
</dbReference>
<dbReference type="InterPro" id="IPR000160">
    <property type="entry name" value="GGDEF_dom"/>
</dbReference>
<dbReference type="RefSeq" id="WP_021410807.1">
    <property type="nucleotide sequence ID" value="NZ_CACRTT010000022.1"/>
</dbReference>
<dbReference type="PANTHER" id="PTHR45138">
    <property type="entry name" value="REGULATORY COMPONENTS OF SENSORY TRANSDUCTION SYSTEM"/>
    <property type="match status" value="1"/>
</dbReference>
<dbReference type="EMBL" id="VEVP01000003">
    <property type="protein sequence ID" value="TNU94915.1"/>
    <property type="molecule type" value="Genomic_DNA"/>
</dbReference>
<reference evidence="4 6" key="1">
    <citation type="journal article" date="2005" name="Appl. Environ. Microbiol.">
        <title>Intestinal bacterial communities that produce active estrogen-like compounds enterodiol and enterolactone in humans.</title>
        <authorList>
            <person name="Clavel T."/>
            <person name="Henderson G."/>
            <person name="Alpert C.A."/>
            <person name="Philippe C."/>
            <person name="Rigottier-Gois L."/>
            <person name="Dore J."/>
            <person name="Blaut M."/>
        </authorList>
    </citation>
    <scope>NUCLEOTIDE SEQUENCE [LARGE SCALE GENOMIC DNA]</scope>
    <source>
        <strain evidence="4 6">SECO-MT75m2</strain>
    </source>
</reference>
<protein>
    <submittedName>
        <fullName evidence="3">GGDEF domain-containing protein</fullName>
    </submittedName>
</protein>
<evidence type="ECO:0000313" key="5">
    <source>
        <dbReference type="Proteomes" id="UP000253752"/>
    </source>
</evidence>
<dbReference type="CDD" id="cd01949">
    <property type="entry name" value="GGDEF"/>
    <property type="match status" value="1"/>
</dbReference>
<dbReference type="GO" id="GO:0052621">
    <property type="term" value="F:diguanylate cyclase activity"/>
    <property type="evidence" value="ECO:0007669"/>
    <property type="project" value="TreeGrafter"/>
</dbReference>
<proteinExistence type="predicted"/>
<dbReference type="EMBL" id="PPTX01000025">
    <property type="protein sequence ID" value="RDB75892.1"/>
    <property type="molecule type" value="Genomic_DNA"/>
</dbReference>
<feature type="domain" description="GGDEF" evidence="2">
    <location>
        <begin position="72"/>
        <end position="203"/>
    </location>
</feature>
<organism evidence="3 5">
    <name type="scientific">Eggerthella lenta</name>
    <name type="common">Eubacterium lentum</name>
    <dbReference type="NCBI Taxonomy" id="84112"/>
    <lineage>
        <taxon>Bacteria</taxon>
        <taxon>Bacillati</taxon>
        <taxon>Actinomycetota</taxon>
        <taxon>Coriobacteriia</taxon>
        <taxon>Eggerthellales</taxon>
        <taxon>Eggerthellaceae</taxon>
        <taxon>Eggerthella</taxon>
    </lineage>
</organism>
<dbReference type="SUPFAM" id="SSF55073">
    <property type="entry name" value="Nucleotide cyclase"/>
    <property type="match status" value="1"/>
</dbReference>
<name>A0A369MMS2_EGGLN</name>
<evidence type="ECO:0000313" key="6">
    <source>
        <dbReference type="Proteomes" id="UP000312594"/>
    </source>
</evidence>
<evidence type="ECO:0000256" key="1">
    <source>
        <dbReference type="SAM" id="MobiDB-lite"/>
    </source>
</evidence>
<reference evidence="4" key="3">
    <citation type="submission" date="2019-06" db="EMBL/GenBank/DDBJ databases">
        <authorList>
            <person name="Bisanz J.E."/>
            <person name="Turnbaugh P.J."/>
        </authorList>
    </citation>
    <scope>NUCLEOTIDE SEQUENCE</scope>
    <source>
        <strain evidence="4">SECO-MT75m2</strain>
    </source>
</reference>
<evidence type="ECO:0000259" key="2">
    <source>
        <dbReference type="PROSITE" id="PS50887"/>
    </source>
</evidence>
<dbReference type="Proteomes" id="UP000253752">
    <property type="component" value="Unassembled WGS sequence"/>
</dbReference>
<gene>
    <name evidence="3" type="ORF">C1872_13535</name>
    <name evidence="4" type="ORF">FIC87_01755</name>
</gene>
<dbReference type="SMART" id="SM00267">
    <property type="entry name" value="GGDEF"/>
    <property type="match status" value="1"/>
</dbReference>